<dbReference type="Proteomes" id="UP000295673">
    <property type="component" value="Unassembled WGS sequence"/>
</dbReference>
<dbReference type="InterPro" id="IPR000182">
    <property type="entry name" value="GNAT_dom"/>
</dbReference>
<protein>
    <submittedName>
        <fullName evidence="2">RimJ/RimL family protein N-acetyltransferase</fullName>
    </submittedName>
</protein>
<comment type="caution">
    <text evidence="2">The sequence shown here is derived from an EMBL/GenBank/DDBJ whole genome shotgun (WGS) entry which is preliminary data.</text>
</comment>
<evidence type="ECO:0000259" key="1">
    <source>
        <dbReference type="PROSITE" id="PS51186"/>
    </source>
</evidence>
<dbReference type="InterPro" id="IPR016181">
    <property type="entry name" value="Acyl_CoA_acyltransferase"/>
</dbReference>
<evidence type="ECO:0000313" key="3">
    <source>
        <dbReference type="Proteomes" id="UP000295673"/>
    </source>
</evidence>
<gene>
    <name evidence="2" type="ORF">BXY66_0210</name>
</gene>
<keyword evidence="3" id="KW-1185">Reference proteome</keyword>
<proteinExistence type="predicted"/>
<dbReference type="Gene3D" id="3.40.630.30">
    <property type="match status" value="1"/>
</dbReference>
<dbReference type="EMBL" id="SMGR01000001">
    <property type="protein sequence ID" value="TCL08177.1"/>
    <property type="molecule type" value="Genomic_DNA"/>
</dbReference>
<sequence>MYGFHALADVPPQLLLSQMNDPRVAEHLPLLRGAFDHAALERFLDGKAARWKGDGLGHWAIWHEGKFLGWGGFEKDGDVWDFGLVLVPEAFGHGGAIARQMVAFAQKDKRIDTIQFLLAPTRRSVKALERMGAVETEKARHDGQTFRRFLLNVS</sequence>
<evidence type="ECO:0000313" key="2">
    <source>
        <dbReference type="EMBL" id="TCL08177.1"/>
    </source>
</evidence>
<dbReference type="PROSITE" id="PS51186">
    <property type="entry name" value="GNAT"/>
    <property type="match status" value="1"/>
</dbReference>
<dbReference type="AlphaFoldDB" id="A0A4R1NIW5"/>
<dbReference type="GO" id="GO:0016747">
    <property type="term" value="F:acyltransferase activity, transferring groups other than amino-acyl groups"/>
    <property type="evidence" value="ECO:0007669"/>
    <property type="project" value="InterPro"/>
</dbReference>
<dbReference type="OrthoDB" id="7960624at2"/>
<organism evidence="2 3">
    <name type="scientific">Shimia isoporae</name>
    <dbReference type="NCBI Taxonomy" id="647720"/>
    <lineage>
        <taxon>Bacteria</taxon>
        <taxon>Pseudomonadati</taxon>
        <taxon>Pseudomonadota</taxon>
        <taxon>Alphaproteobacteria</taxon>
        <taxon>Rhodobacterales</taxon>
        <taxon>Roseobacteraceae</taxon>
    </lineage>
</organism>
<keyword evidence="2" id="KW-0808">Transferase</keyword>
<name>A0A4R1NIW5_9RHOB</name>
<dbReference type="SUPFAM" id="SSF55729">
    <property type="entry name" value="Acyl-CoA N-acyltransferases (Nat)"/>
    <property type="match status" value="1"/>
</dbReference>
<reference evidence="2 3" key="1">
    <citation type="submission" date="2019-03" db="EMBL/GenBank/DDBJ databases">
        <title>Genomic Encyclopedia of Archaeal and Bacterial Type Strains, Phase II (KMG-II): from individual species to whole genera.</title>
        <authorList>
            <person name="Goeker M."/>
        </authorList>
    </citation>
    <scope>NUCLEOTIDE SEQUENCE [LARGE SCALE GENOMIC DNA]</scope>
    <source>
        <strain evidence="2 3">DSM 26433</strain>
    </source>
</reference>
<feature type="domain" description="N-acetyltransferase" evidence="1">
    <location>
        <begin position="14"/>
        <end position="154"/>
    </location>
</feature>
<accession>A0A4R1NIW5</accession>
<dbReference type="RefSeq" id="WP_132858332.1">
    <property type="nucleotide sequence ID" value="NZ_SMGR01000001.1"/>
</dbReference>